<dbReference type="RefSeq" id="WP_134175820.1">
    <property type="nucleotide sequence ID" value="NZ_SODI01000002.1"/>
</dbReference>
<dbReference type="AlphaFoldDB" id="A0A4Y8KK17"/>
<dbReference type="OrthoDB" id="9997533at2"/>
<proteinExistence type="predicted"/>
<evidence type="ECO:0000313" key="1">
    <source>
        <dbReference type="EMBL" id="TFD75305.1"/>
    </source>
</evidence>
<accession>A0A4Y8KK17</accession>
<dbReference type="Proteomes" id="UP000298218">
    <property type="component" value="Unassembled WGS sequence"/>
</dbReference>
<sequence length="80" mass="8728">MATTRGVQRRPRIADRDDLGMARWWLPKVLKTATQVAAKDSGLSESLYVELLLSRLAAQNGALPRLSPDASQELPIADVA</sequence>
<evidence type="ECO:0000313" key="2">
    <source>
        <dbReference type="Proteomes" id="UP000298218"/>
    </source>
</evidence>
<gene>
    <name evidence="1" type="ORF">E3T53_15985</name>
</gene>
<keyword evidence="2" id="KW-1185">Reference proteome</keyword>
<reference evidence="1 2" key="1">
    <citation type="submission" date="2019-03" db="EMBL/GenBank/DDBJ databases">
        <title>Genomics of glacier-inhabiting Cryobacterium strains.</title>
        <authorList>
            <person name="Liu Q."/>
            <person name="Xin Y.-H."/>
        </authorList>
    </citation>
    <scope>NUCLEOTIDE SEQUENCE [LARGE SCALE GENOMIC DNA]</scope>
    <source>
        <strain evidence="1 2">CGMCC 1.4292</strain>
    </source>
</reference>
<name>A0A4Y8KK17_9MICO</name>
<organism evidence="1 2">
    <name type="scientific">Cryobacterium psychrophilum</name>
    <dbReference type="NCBI Taxonomy" id="41988"/>
    <lineage>
        <taxon>Bacteria</taxon>
        <taxon>Bacillati</taxon>
        <taxon>Actinomycetota</taxon>
        <taxon>Actinomycetes</taxon>
        <taxon>Micrococcales</taxon>
        <taxon>Microbacteriaceae</taxon>
        <taxon>Cryobacterium</taxon>
    </lineage>
</organism>
<protein>
    <submittedName>
        <fullName evidence="1">Uncharacterized protein</fullName>
    </submittedName>
</protein>
<dbReference type="EMBL" id="SOHQ01000044">
    <property type="protein sequence ID" value="TFD75305.1"/>
    <property type="molecule type" value="Genomic_DNA"/>
</dbReference>
<comment type="caution">
    <text evidence="1">The sequence shown here is derived from an EMBL/GenBank/DDBJ whole genome shotgun (WGS) entry which is preliminary data.</text>
</comment>